<dbReference type="PANTHER" id="PTHR46832:SF1">
    <property type="entry name" value="5'-METHYLTHIOADENOSINE_S-ADENOSYLHOMOCYSTEINE NUCLEOSIDASE"/>
    <property type="match status" value="1"/>
</dbReference>
<dbReference type="EMBL" id="CALNXJ010000147">
    <property type="protein sequence ID" value="CAH3167001.1"/>
    <property type="molecule type" value="Genomic_DNA"/>
</dbReference>
<reference evidence="3 4" key="1">
    <citation type="submission" date="2022-05" db="EMBL/GenBank/DDBJ databases">
        <authorList>
            <consortium name="Genoscope - CEA"/>
            <person name="William W."/>
        </authorList>
    </citation>
    <scope>NUCLEOTIDE SEQUENCE [LARGE SCALE GENOMIC DNA]</scope>
</reference>
<dbReference type="GO" id="GO:0005829">
    <property type="term" value="C:cytosol"/>
    <property type="evidence" value="ECO:0007669"/>
    <property type="project" value="TreeGrafter"/>
</dbReference>
<sequence>MASTTQAGERGNLSESIREPPELRETLKVLEMKDLPPKTTPWEDIEKKFLPVDFLLLTAKECEHLSCLSFLDDIKMGCHPKLGPVNFGFNSSKLKIAVIRCSMGSSSPGGSTVVVKEAVPILRPKAVICVGYCASMDEKKAKLGDVIVSAKLITCALNRVGENGIEEQGEIVPPQQRMAKLIKLAGAGWKAPLKNPEDLKVTVRNDGVLLSGPTVLDNPELKRELKNRFRQATAIEMEGEGLYAAAHNHGIEWLIVKGVSDFGDGSKSATDSWRPFASVMAASLVAHMLNDTIAFEKWRHYEDNSDVEDDSPSRSSSSPSGSDPKRKKATAGESYAEDAQPGPSNQGEPGSIRPGDKAPTTYKDNSDVEDGSPPQSSGSDPERNKAIAGNLSMREPPKLKEKLRVLEMEDLPPTTTPWKDIKEKFLPVDFLLLTAKECELVSCLSFLKDIERGYEDKLGHAYFGFNSSKLKIAVIRCSKGAAASSGAIVVVQGAVPILRPKAVICVGYCASLDEKKAKLGDVIVSAKLITYALVKVRKDGIEERGHVVPPQQRMAKLINDVGAGWKAPLKKPKDLKVTVRSDGELLSGPTELDNPELRRKLKKRFPRGTAIEMEGEGLYAAAHNHGIEWLVIKGVSDFGDGSISATSPWRPFASVMAASLVAHMLNDSNVFEKWPHYESK</sequence>
<accession>A0AAU9Y2V2</accession>
<dbReference type="Gene3D" id="3.40.50.1580">
    <property type="entry name" value="Nucleoside phosphorylase domain"/>
    <property type="match status" value="2"/>
</dbReference>
<dbReference type="GO" id="GO:0008782">
    <property type="term" value="F:adenosylhomocysteine nucleosidase activity"/>
    <property type="evidence" value="ECO:0007669"/>
    <property type="project" value="TreeGrafter"/>
</dbReference>
<name>A0AAU9Y2V2_9CNID</name>
<feature type="compositionally biased region" description="Low complexity" evidence="1">
    <location>
        <begin position="313"/>
        <end position="322"/>
    </location>
</feature>
<organism evidence="3 4">
    <name type="scientific">Pocillopora meandrina</name>
    <dbReference type="NCBI Taxonomy" id="46732"/>
    <lineage>
        <taxon>Eukaryota</taxon>
        <taxon>Metazoa</taxon>
        <taxon>Cnidaria</taxon>
        <taxon>Anthozoa</taxon>
        <taxon>Hexacorallia</taxon>
        <taxon>Scleractinia</taxon>
        <taxon>Astrocoeniina</taxon>
        <taxon>Pocilloporidae</taxon>
        <taxon>Pocillopora</taxon>
    </lineage>
</organism>
<protein>
    <recommendedName>
        <fullName evidence="2">Nucleoside phosphorylase domain-containing protein</fullName>
    </recommendedName>
</protein>
<keyword evidence="4" id="KW-1185">Reference proteome</keyword>
<dbReference type="Proteomes" id="UP001159428">
    <property type="component" value="Unassembled WGS sequence"/>
</dbReference>
<dbReference type="PANTHER" id="PTHR46832">
    <property type="entry name" value="5'-METHYLTHIOADENOSINE/S-ADENOSYLHOMOCYSTEINE NUCLEOSIDASE"/>
    <property type="match status" value="1"/>
</dbReference>
<dbReference type="GO" id="GO:0009116">
    <property type="term" value="P:nucleoside metabolic process"/>
    <property type="evidence" value="ECO:0007669"/>
    <property type="project" value="InterPro"/>
</dbReference>
<dbReference type="AlphaFoldDB" id="A0AAU9Y2V2"/>
<feature type="region of interest" description="Disordered" evidence="1">
    <location>
        <begin position="304"/>
        <end position="394"/>
    </location>
</feature>
<evidence type="ECO:0000313" key="4">
    <source>
        <dbReference type="Proteomes" id="UP001159428"/>
    </source>
</evidence>
<dbReference type="GO" id="GO:0019284">
    <property type="term" value="P:L-methionine salvage from S-adenosylmethionine"/>
    <property type="evidence" value="ECO:0007669"/>
    <property type="project" value="TreeGrafter"/>
</dbReference>
<comment type="caution">
    <text evidence="3">The sequence shown here is derived from an EMBL/GenBank/DDBJ whole genome shotgun (WGS) entry which is preliminary data.</text>
</comment>
<dbReference type="InterPro" id="IPR035994">
    <property type="entry name" value="Nucleoside_phosphorylase_sf"/>
</dbReference>
<dbReference type="GO" id="GO:0008930">
    <property type="term" value="F:methylthioadenosine nucleosidase activity"/>
    <property type="evidence" value="ECO:0007669"/>
    <property type="project" value="TreeGrafter"/>
</dbReference>
<feature type="domain" description="Nucleoside phosphorylase" evidence="2">
    <location>
        <begin position="470"/>
        <end position="641"/>
    </location>
</feature>
<feature type="domain" description="Nucleoside phosphorylase" evidence="2">
    <location>
        <begin position="114"/>
        <end position="269"/>
    </location>
</feature>
<dbReference type="Pfam" id="PF01048">
    <property type="entry name" value="PNP_UDP_1"/>
    <property type="match status" value="2"/>
</dbReference>
<dbReference type="SUPFAM" id="SSF53167">
    <property type="entry name" value="Purine and uridine phosphorylases"/>
    <property type="match status" value="2"/>
</dbReference>
<evidence type="ECO:0000259" key="2">
    <source>
        <dbReference type="Pfam" id="PF01048"/>
    </source>
</evidence>
<evidence type="ECO:0000313" key="3">
    <source>
        <dbReference type="EMBL" id="CAH3167001.1"/>
    </source>
</evidence>
<gene>
    <name evidence="3" type="ORF">PMEA_00006293</name>
</gene>
<dbReference type="InterPro" id="IPR000845">
    <property type="entry name" value="Nucleoside_phosphorylase_d"/>
</dbReference>
<proteinExistence type="predicted"/>
<evidence type="ECO:0000256" key="1">
    <source>
        <dbReference type="SAM" id="MobiDB-lite"/>
    </source>
</evidence>